<evidence type="ECO:0000313" key="2">
    <source>
        <dbReference type="EMBL" id="AGM26593.1"/>
    </source>
</evidence>
<dbReference type="Gene3D" id="3.40.190.10">
    <property type="entry name" value="Periplasmic binding protein-like II"/>
    <property type="match status" value="1"/>
</dbReference>
<evidence type="ECO:0000256" key="1">
    <source>
        <dbReference type="SAM" id="SignalP"/>
    </source>
</evidence>
<dbReference type="PATRIC" id="fig|1276229.3.peg.997"/>
<dbReference type="Proteomes" id="UP000013963">
    <property type="component" value="Chromosome"/>
</dbReference>
<dbReference type="OrthoDB" id="9776786at2"/>
<dbReference type="Pfam" id="PF12974">
    <property type="entry name" value="Phosphonate-bd"/>
    <property type="match status" value="1"/>
</dbReference>
<feature type="signal peptide" evidence="1">
    <location>
        <begin position="1"/>
        <end position="23"/>
    </location>
</feature>
<dbReference type="RefSeq" id="WP_016341231.1">
    <property type="nucleotide sequence ID" value="NC_021284.1"/>
</dbReference>
<accession>R4U7G8</accession>
<gene>
    <name evidence="2" type="primary">phnD</name>
    <name evidence="2" type="ORF">SSYRP_v1c10060</name>
</gene>
<dbReference type="eggNOG" id="COG3221">
    <property type="taxonomic scope" value="Bacteria"/>
</dbReference>
<organism evidence="2 3">
    <name type="scientific">Spiroplasma syrphidicola EA-1</name>
    <dbReference type="NCBI Taxonomy" id="1276229"/>
    <lineage>
        <taxon>Bacteria</taxon>
        <taxon>Bacillati</taxon>
        <taxon>Mycoplasmatota</taxon>
        <taxon>Mollicutes</taxon>
        <taxon>Entomoplasmatales</taxon>
        <taxon>Spiroplasmataceae</taxon>
        <taxon>Spiroplasma</taxon>
    </lineage>
</organism>
<dbReference type="STRING" id="1276229.SSYRP_v1c10060"/>
<reference evidence="2 3" key="1">
    <citation type="journal article" date="2013" name="Genome Biol. Evol.">
        <title>Complete genomes of two dipteran-associated spiroplasmas provided insights into the origin, dynamics, and impacts of viral invasion in spiroplasma.</title>
        <authorList>
            <person name="Ku C."/>
            <person name="Lo W.S."/>
            <person name="Chen L.L."/>
            <person name="Kuo C.H."/>
        </authorList>
    </citation>
    <scope>NUCLEOTIDE SEQUENCE [LARGE SCALE GENOMIC DNA]</scope>
    <source>
        <strain evidence="2">EA-1</strain>
    </source>
</reference>
<dbReference type="KEGG" id="ssyr:SSYRP_v1c10060"/>
<dbReference type="HOGENOM" id="CLU_049594_0_0_14"/>
<proteinExistence type="predicted"/>
<feature type="chain" id="PRO_5005709214" evidence="1">
    <location>
        <begin position="24"/>
        <end position="408"/>
    </location>
</feature>
<keyword evidence="3" id="KW-1185">Reference proteome</keyword>
<keyword evidence="1" id="KW-0732">Signal</keyword>
<dbReference type="EMBL" id="CP005078">
    <property type="protein sequence ID" value="AGM26593.1"/>
    <property type="molecule type" value="Genomic_DNA"/>
</dbReference>
<evidence type="ECO:0000313" key="3">
    <source>
        <dbReference type="Proteomes" id="UP000013963"/>
    </source>
</evidence>
<dbReference type="PROSITE" id="PS51257">
    <property type="entry name" value="PROKAR_LIPOPROTEIN"/>
    <property type="match status" value="1"/>
</dbReference>
<name>R4U7G8_9MOLU</name>
<sequence length="408" mass="44836">MKKILSVLATTSIMTAATSSVVACNSGNNLIITFIPSRDPIEVLKTVKPLENLLKTKLKEKDSSFAMNIKIVTSTSYEAAGEALKNGKTALVFLPTGTYSNYRGTKQENGTYDKAGVLLSAARASMIPDLNYFKDDLGAAEAKEIDPADSWGISKAYNEITDQHKITSPDQASELLEDQTKEAQYYRSLIYANKDFLAENHYDLSKFATAEEYKTATIDLLKKGLDEKKLFMGKGTTSNASVLYPLLWMKNTLGMSPEEIAQIYTQKQEQQSYTQIASSLATGQAAIGVGYGDIRRDILNNADIEKAYDKVAVIGAGNAILNDGIEYSRQWFSGRSDLLANLRTSFKDLIADKNNKNIFDVYSHTSYSSPADDATGPEISAWEANLDSLYTKANETLKDITDIIKDVA</sequence>
<protein>
    <submittedName>
        <fullName evidence="2">Phosphonate ABC transporter, phosphonate-binding protein</fullName>
    </submittedName>
</protein>
<dbReference type="AlphaFoldDB" id="R4U7G8"/>